<feature type="transmembrane region" description="Helical" evidence="1">
    <location>
        <begin position="165"/>
        <end position="191"/>
    </location>
</feature>
<feature type="transmembrane region" description="Helical" evidence="1">
    <location>
        <begin position="257"/>
        <end position="288"/>
    </location>
</feature>
<keyword evidence="1" id="KW-0472">Membrane</keyword>
<dbReference type="EMBL" id="JACEIQ010000008">
    <property type="protein sequence ID" value="MBA4494600.1"/>
    <property type="molecule type" value="Genomic_DNA"/>
</dbReference>
<feature type="transmembrane region" description="Helical" evidence="1">
    <location>
        <begin position="20"/>
        <end position="51"/>
    </location>
</feature>
<gene>
    <name evidence="2" type="ORF">H1191_09810</name>
</gene>
<feature type="transmembrane region" description="Helical" evidence="1">
    <location>
        <begin position="212"/>
        <end position="245"/>
    </location>
</feature>
<dbReference type="AlphaFoldDB" id="A0A7W2A8G0"/>
<dbReference type="RefSeq" id="WP_181751839.1">
    <property type="nucleotide sequence ID" value="NZ_JACEIQ010000008.1"/>
</dbReference>
<evidence type="ECO:0000256" key="1">
    <source>
        <dbReference type="SAM" id="Phobius"/>
    </source>
</evidence>
<sequence>MNYIFRHGFKLTLANLLGGFIATTVSMLGFAFFYLIIMILILGAAGVSAIGGGSLEDPFAALENAGTGTEIGLAIGLVIFYLISIIFSYLPYSMMFGGTYTSSIEAVYENRSSVGTYLNGAFRYLWKLTGLQLAYLLVSIPLLVVLVITAEFSEQGGFEQSPVSGILLTLIFLLFTFIYVMMFLYSPIFIIKERTGIWKSISLSFSLIFKAFGHVILSGFLFIGIGILFCGIFGVFSFIVLALFGGIDVFTSNSEPGIVFILFAFLLGAIFFLFVLPFTWSASFLVFINYYKRKLRHRLFPPTDSPGHPFPNGHSFQPAFTYNARGNQAETNHRPPDFNV</sequence>
<feature type="transmembrane region" description="Helical" evidence="1">
    <location>
        <begin position="133"/>
        <end position="153"/>
    </location>
</feature>
<keyword evidence="1" id="KW-0812">Transmembrane</keyword>
<evidence type="ECO:0000313" key="3">
    <source>
        <dbReference type="Proteomes" id="UP000535491"/>
    </source>
</evidence>
<proteinExistence type="predicted"/>
<protein>
    <submittedName>
        <fullName evidence="2">Uncharacterized protein</fullName>
    </submittedName>
</protein>
<organism evidence="2 3">
    <name type="scientific">Paenactinomyces guangxiensis</name>
    <dbReference type="NCBI Taxonomy" id="1490290"/>
    <lineage>
        <taxon>Bacteria</taxon>
        <taxon>Bacillati</taxon>
        <taxon>Bacillota</taxon>
        <taxon>Bacilli</taxon>
        <taxon>Bacillales</taxon>
        <taxon>Thermoactinomycetaceae</taxon>
        <taxon>Paenactinomyces</taxon>
    </lineage>
</organism>
<dbReference type="Proteomes" id="UP000535491">
    <property type="component" value="Unassembled WGS sequence"/>
</dbReference>
<name>A0A7W2A8G0_9BACL</name>
<accession>A0A7W2A8G0</accession>
<comment type="caution">
    <text evidence="2">The sequence shown here is derived from an EMBL/GenBank/DDBJ whole genome shotgun (WGS) entry which is preliminary data.</text>
</comment>
<keyword evidence="1" id="KW-1133">Transmembrane helix</keyword>
<keyword evidence="3" id="KW-1185">Reference proteome</keyword>
<reference evidence="2 3" key="1">
    <citation type="submission" date="2020-07" db="EMBL/GenBank/DDBJ databases">
        <authorList>
            <person name="Feng H."/>
        </authorList>
    </citation>
    <scope>NUCLEOTIDE SEQUENCE [LARGE SCALE GENOMIC DNA]</scope>
    <source>
        <strain evidence="3">s-10</strain>
    </source>
</reference>
<feature type="transmembrane region" description="Helical" evidence="1">
    <location>
        <begin position="71"/>
        <end position="90"/>
    </location>
</feature>
<evidence type="ECO:0000313" key="2">
    <source>
        <dbReference type="EMBL" id="MBA4494600.1"/>
    </source>
</evidence>